<accession>A0ABR1XM55</accession>
<gene>
    <name evidence="1" type="ORF">IWX90DRAFT_265122</name>
</gene>
<evidence type="ECO:0000313" key="2">
    <source>
        <dbReference type="Proteomes" id="UP001456524"/>
    </source>
</evidence>
<sequence>MPSNPRPSTLLPPWWWPATLPKLRQRLQPQLNRPSRLQLLHLPSSASSTPCPRAFAIWEDLLLQFRRKGQGWRPAERLNRAVNELAAAAPTPDTCPLLLNDLDTEVASAFTFNSEPVEEQTTSINDVLNILRTNIQCIALAWEVQGNLRWI</sequence>
<evidence type="ECO:0000313" key="1">
    <source>
        <dbReference type="EMBL" id="KAK8161302.1"/>
    </source>
</evidence>
<dbReference type="EMBL" id="JBBWUH010000007">
    <property type="protein sequence ID" value="KAK8161302.1"/>
    <property type="molecule type" value="Genomic_DNA"/>
</dbReference>
<name>A0ABR1XM55_9PEZI</name>
<proteinExistence type="predicted"/>
<protein>
    <submittedName>
        <fullName evidence="1">Uncharacterized protein</fullName>
    </submittedName>
</protein>
<reference evidence="1 2" key="1">
    <citation type="journal article" date="2022" name="G3 (Bethesda)">
        <title>Enemy or ally: a genomic approach to elucidate the lifestyle of Phyllosticta citrichinaensis.</title>
        <authorList>
            <person name="Buijs V.A."/>
            <person name="Groenewald J.Z."/>
            <person name="Haridas S."/>
            <person name="LaButti K.M."/>
            <person name="Lipzen A."/>
            <person name="Martin F.M."/>
            <person name="Barry K."/>
            <person name="Grigoriev I.V."/>
            <person name="Crous P.W."/>
            <person name="Seidl M.F."/>
        </authorList>
    </citation>
    <scope>NUCLEOTIDE SEQUENCE [LARGE SCALE GENOMIC DNA]</scope>
    <source>
        <strain evidence="1 2">CBS 129764</strain>
    </source>
</reference>
<organism evidence="1 2">
    <name type="scientific">Phyllosticta citrichinensis</name>
    <dbReference type="NCBI Taxonomy" id="1130410"/>
    <lineage>
        <taxon>Eukaryota</taxon>
        <taxon>Fungi</taxon>
        <taxon>Dikarya</taxon>
        <taxon>Ascomycota</taxon>
        <taxon>Pezizomycotina</taxon>
        <taxon>Dothideomycetes</taxon>
        <taxon>Dothideomycetes incertae sedis</taxon>
        <taxon>Botryosphaeriales</taxon>
        <taxon>Phyllostictaceae</taxon>
        <taxon>Phyllosticta</taxon>
    </lineage>
</organism>
<comment type="caution">
    <text evidence="1">The sequence shown here is derived from an EMBL/GenBank/DDBJ whole genome shotgun (WGS) entry which is preliminary data.</text>
</comment>
<dbReference type="Proteomes" id="UP001456524">
    <property type="component" value="Unassembled WGS sequence"/>
</dbReference>
<keyword evidence="2" id="KW-1185">Reference proteome</keyword>